<dbReference type="PANTHER" id="PTHR34717">
    <property type="entry name" value="EG:BACR7A4.20 PROTEIN"/>
    <property type="match status" value="1"/>
</dbReference>
<keyword evidence="3" id="KW-1185">Reference proteome</keyword>
<accession>A0AAE1LKI1</accession>
<gene>
    <name evidence="2" type="ORF">KUF71_011080</name>
</gene>
<evidence type="ECO:0000256" key="1">
    <source>
        <dbReference type="SAM" id="SignalP"/>
    </source>
</evidence>
<dbReference type="SUPFAM" id="SSF159245">
    <property type="entry name" value="AttH-like"/>
    <property type="match status" value="1"/>
</dbReference>
<evidence type="ECO:0000313" key="2">
    <source>
        <dbReference type="EMBL" id="KAK3921904.1"/>
    </source>
</evidence>
<evidence type="ECO:0000313" key="3">
    <source>
        <dbReference type="Proteomes" id="UP001219518"/>
    </source>
</evidence>
<comment type="caution">
    <text evidence="2">The sequence shown here is derived from an EMBL/GenBank/DDBJ whole genome shotgun (WGS) entry which is preliminary data.</text>
</comment>
<name>A0AAE1LKI1_9NEOP</name>
<proteinExistence type="predicted"/>
<feature type="signal peptide" evidence="1">
    <location>
        <begin position="1"/>
        <end position="24"/>
    </location>
</feature>
<sequence length="412" mass="47535">MWHFILFTIASILFFAKNPAPIFGKYQVPGPRFWVKYLVFRALLLLRKLRAKPTLDQDGRPVQPLADKECLQVLSSHPLAFDAVFFIAVNMEGIYVIVGSERRQKNIVNGLVYILMPGLGLLRSKKLPDTILFGAKDDAFGAEGIRITPVKALKQWRVQFEGVMHLKDDPSRDFPVKLDGLWSSEWPVFNFDTDLHPHALAKTIATEPWSREYFTALKRAHQTHYEQMGHLKGTLQIGDKEHHLNLMSLRDHSIGEARDWDLMHRYAFFMIFLEDGTMASVGIINQPCTCSTMESGYVYTPEGKNYPLEWCDFKLWQHGEQGTPPTDCAFSFKAGETVYRVKAHVEDFGVHYVGWRWEARMVERFITYEVNGIRGRGVSEFHYHNKSGRQADTTADPEWFPALLKQTYRDRD</sequence>
<dbReference type="PANTHER" id="PTHR34717:SF1">
    <property type="entry name" value="EG:BACR7A4.20 PROTEIN"/>
    <property type="match status" value="1"/>
</dbReference>
<dbReference type="AlphaFoldDB" id="A0AAE1LKI1"/>
<keyword evidence="1" id="KW-0732">Signal</keyword>
<dbReference type="Proteomes" id="UP001219518">
    <property type="component" value="Unassembled WGS sequence"/>
</dbReference>
<reference evidence="2" key="1">
    <citation type="submission" date="2021-07" db="EMBL/GenBank/DDBJ databases">
        <authorList>
            <person name="Catto M.A."/>
            <person name="Jacobson A."/>
            <person name="Kennedy G."/>
            <person name="Labadie P."/>
            <person name="Hunt B.G."/>
            <person name="Srinivasan R."/>
        </authorList>
    </citation>
    <scope>NUCLEOTIDE SEQUENCE</scope>
    <source>
        <strain evidence="2">PL_HMW_Pooled</strain>
        <tissue evidence="2">Head</tissue>
    </source>
</reference>
<organism evidence="2 3">
    <name type="scientific">Frankliniella fusca</name>
    <dbReference type="NCBI Taxonomy" id="407009"/>
    <lineage>
        <taxon>Eukaryota</taxon>
        <taxon>Metazoa</taxon>
        <taxon>Ecdysozoa</taxon>
        <taxon>Arthropoda</taxon>
        <taxon>Hexapoda</taxon>
        <taxon>Insecta</taxon>
        <taxon>Pterygota</taxon>
        <taxon>Neoptera</taxon>
        <taxon>Paraneoptera</taxon>
        <taxon>Thysanoptera</taxon>
        <taxon>Terebrantia</taxon>
        <taxon>Thripoidea</taxon>
        <taxon>Thripidae</taxon>
        <taxon>Frankliniella</taxon>
    </lineage>
</organism>
<feature type="chain" id="PRO_5042068398" evidence="1">
    <location>
        <begin position="25"/>
        <end position="412"/>
    </location>
</feature>
<dbReference type="EMBL" id="JAHWGI010001056">
    <property type="protein sequence ID" value="KAK3921904.1"/>
    <property type="molecule type" value="Genomic_DNA"/>
</dbReference>
<protein>
    <submittedName>
        <fullName evidence="2">6-phospho-beta-galactosidase</fullName>
    </submittedName>
</protein>
<reference evidence="2" key="2">
    <citation type="journal article" date="2023" name="BMC Genomics">
        <title>Pest status, molecular evolution, and epigenetic factors derived from the genome assembly of Frankliniella fusca, a thysanopteran phytovirus vector.</title>
        <authorList>
            <person name="Catto M.A."/>
            <person name="Labadie P.E."/>
            <person name="Jacobson A.L."/>
            <person name="Kennedy G.G."/>
            <person name="Srinivasan R."/>
            <person name="Hunt B.G."/>
        </authorList>
    </citation>
    <scope>NUCLEOTIDE SEQUENCE</scope>
    <source>
        <strain evidence="2">PL_HMW_Pooled</strain>
    </source>
</reference>